<comment type="subunit">
    <text evidence="3 15">Tetramer of two alpha and two beta subunits.</text>
</comment>
<evidence type="ECO:0000256" key="16">
    <source>
        <dbReference type="PROSITE-ProRule" id="PRU00209"/>
    </source>
</evidence>
<evidence type="ECO:0000256" key="10">
    <source>
        <dbReference type="ARBA" id="ARBA00022842"/>
    </source>
</evidence>
<evidence type="ECO:0000313" key="21">
    <source>
        <dbReference type="Proteomes" id="UP000291562"/>
    </source>
</evidence>
<dbReference type="InterPro" id="IPR045060">
    <property type="entry name" value="Phe-tRNA-ligase_IIc_bsu"/>
</dbReference>
<evidence type="ECO:0000259" key="17">
    <source>
        <dbReference type="PROSITE" id="PS50886"/>
    </source>
</evidence>
<keyword evidence="11 16" id="KW-0694">RNA-binding</keyword>
<evidence type="ECO:0000256" key="3">
    <source>
        <dbReference type="ARBA" id="ARBA00011209"/>
    </source>
</evidence>
<feature type="binding site" evidence="15">
    <location>
        <position position="464"/>
    </location>
    <ligand>
        <name>Mg(2+)</name>
        <dbReference type="ChEBI" id="CHEBI:18420"/>
        <note>shared with alpha subunit</note>
    </ligand>
</feature>
<dbReference type="FunFam" id="2.40.50.140:FF:000045">
    <property type="entry name" value="Phenylalanine--tRNA ligase beta subunit"/>
    <property type="match status" value="1"/>
</dbReference>
<name>A0A411HHG6_9GAMM</name>
<evidence type="ECO:0000256" key="9">
    <source>
        <dbReference type="ARBA" id="ARBA00022840"/>
    </source>
</evidence>
<dbReference type="GO" id="GO:0000049">
    <property type="term" value="F:tRNA binding"/>
    <property type="evidence" value="ECO:0007669"/>
    <property type="project" value="UniProtKB-UniRule"/>
</dbReference>
<dbReference type="InterPro" id="IPR045864">
    <property type="entry name" value="aa-tRNA-synth_II/BPL/LPL"/>
</dbReference>
<dbReference type="PROSITE" id="PS51447">
    <property type="entry name" value="FDX_ACB"/>
    <property type="match status" value="1"/>
</dbReference>
<dbReference type="InterPro" id="IPR002547">
    <property type="entry name" value="tRNA-bd_dom"/>
</dbReference>
<dbReference type="FunFam" id="3.30.930.10:FF:000022">
    <property type="entry name" value="Phenylalanine--tRNA ligase beta subunit"/>
    <property type="match status" value="1"/>
</dbReference>
<dbReference type="PANTHER" id="PTHR10947">
    <property type="entry name" value="PHENYLALANYL-TRNA SYNTHETASE BETA CHAIN AND LEUCINE-RICH REPEAT-CONTAINING PROTEIN 47"/>
    <property type="match status" value="1"/>
</dbReference>
<evidence type="ECO:0000259" key="18">
    <source>
        <dbReference type="PROSITE" id="PS51447"/>
    </source>
</evidence>
<dbReference type="FunFam" id="3.50.40.10:FF:000001">
    <property type="entry name" value="Phenylalanine--tRNA ligase beta subunit"/>
    <property type="match status" value="1"/>
</dbReference>
<dbReference type="AlphaFoldDB" id="A0A411HHG6"/>
<dbReference type="InterPro" id="IPR012340">
    <property type="entry name" value="NA-bd_OB-fold"/>
</dbReference>
<evidence type="ECO:0000256" key="6">
    <source>
        <dbReference type="ARBA" id="ARBA00022598"/>
    </source>
</evidence>
<dbReference type="EMBL" id="CP035704">
    <property type="protein sequence ID" value="QBB69921.1"/>
    <property type="molecule type" value="Genomic_DNA"/>
</dbReference>
<dbReference type="SUPFAM" id="SSF56037">
    <property type="entry name" value="PheT/TilS domain"/>
    <property type="match status" value="1"/>
</dbReference>
<dbReference type="OrthoDB" id="9805455at2"/>
<dbReference type="Gene3D" id="2.40.50.140">
    <property type="entry name" value="Nucleic acid-binding proteins"/>
    <property type="match status" value="1"/>
</dbReference>
<evidence type="ECO:0000256" key="7">
    <source>
        <dbReference type="ARBA" id="ARBA00022723"/>
    </source>
</evidence>
<feature type="domain" description="B5" evidence="19">
    <location>
        <begin position="401"/>
        <end position="476"/>
    </location>
</feature>
<dbReference type="SUPFAM" id="SSF46955">
    <property type="entry name" value="Putative DNA-binding domain"/>
    <property type="match status" value="1"/>
</dbReference>
<evidence type="ECO:0000256" key="15">
    <source>
        <dbReference type="HAMAP-Rule" id="MF_00283"/>
    </source>
</evidence>
<dbReference type="Pfam" id="PF01588">
    <property type="entry name" value="tRNA_bind"/>
    <property type="match status" value="1"/>
</dbReference>
<dbReference type="InterPro" id="IPR041616">
    <property type="entry name" value="PheRS_beta_core"/>
</dbReference>
<reference evidence="20 21" key="1">
    <citation type="submission" date="2019-01" db="EMBL/GenBank/DDBJ databases">
        <title>Pseudolysobacter antarctica gen. nov., sp. nov., isolated from Fildes Peninsula, Antarctica.</title>
        <authorList>
            <person name="Wei Z."/>
            <person name="Peng F."/>
        </authorList>
    </citation>
    <scope>NUCLEOTIDE SEQUENCE [LARGE SCALE GENOMIC DNA]</scope>
    <source>
        <strain evidence="20 21">AQ6-296</strain>
    </source>
</reference>
<dbReference type="InterPro" id="IPR004532">
    <property type="entry name" value="Phe-tRNA-ligase_IIc_bsu_bact"/>
</dbReference>
<dbReference type="InterPro" id="IPR020825">
    <property type="entry name" value="Phe-tRNA_synthase-like_B3/B4"/>
</dbReference>
<feature type="binding site" evidence="15">
    <location>
        <position position="463"/>
    </location>
    <ligand>
        <name>Mg(2+)</name>
        <dbReference type="ChEBI" id="CHEBI:18420"/>
        <note>shared with alpha subunit</note>
    </ligand>
</feature>
<evidence type="ECO:0000256" key="13">
    <source>
        <dbReference type="ARBA" id="ARBA00023146"/>
    </source>
</evidence>
<evidence type="ECO:0000256" key="14">
    <source>
        <dbReference type="ARBA" id="ARBA00049255"/>
    </source>
</evidence>
<keyword evidence="8 15" id="KW-0547">Nucleotide-binding</keyword>
<dbReference type="Pfam" id="PF03483">
    <property type="entry name" value="B3_4"/>
    <property type="match status" value="1"/>
</dbReference>
<dbReference type="EC" id="6.1.1.20" evidence="15"/>
<dbReference type="CDD" id="cd00769">
    <property type="entry name" value="PheRS_beta_core"/>
    <property type="match status" value="1"/>
</dbReference>
<feature type="domain" description="FDX-ACB" evidence="18">
    <location>
        <begin position="698"/>
        <end position="791"/>
    </location>
</feature>
<keyword evidence="6 15" id="KW-0436">Ligase</keyword>
<dbReference type="InterPro" id="IPR005121">
    <property type="entry name" value="Fdx_antiC-bd"/>
</dbReference>
<dbReference type="CDD" id="cd02796">
    <property type="entry name" value="tRNA_bind_bactPheRS"/>
    <property type="match status" value="1"/>
</dbReference>
<dbReference type="SUPFAM" id="SSF55681">
    <property type="entry name" value="Class II aaRS and biotin synthetases"/>
    <property type="match status" value="1"/>
</dbReference>
<evidence type="ECO:0000313" key="20">
    <source>
        <dbReference type="EMBL" id="QBB69921.1"/>
    </source>
</evidence>
<evidence type="ECO:0000256" key="11">
    <source>
        <dbReference type="ARBA" id="ARBA00022884"/>
    </source>
</evidence>
<evidence type="ECO:0000259" key="19">
    <source>
        <dbReference type="PROSITE" id="PS51483"/>
    </source>
</evidence>
<dbReference type="Pfam" id="PF03484">
    <property type="entry name" value="B5"/>
    <property type="match status" value="1"/>
</dbReference>
<evidence type="ECO:0000256" key="1">
    <source>
        <dbReference type="ARBA" id="ARBA00004496"/>
    </source>
</evidence>
<keyword evidence="10 15" id="KW-0460">Magnesium</keyword>
<keyword evidence="12 15" id="KW-0648">Protein biosynthesis</keyword>
<keyword evidence="7 15" id="KW-0479">Metal-binding</keyword>
<evidence type="ECO:0000256" key="5">
    <source>
        <dbReference type="ARBA" id="ARBA00022555"/>
    </source>
</evidence>
<dbReference type="Gene3D" id="3.30.930.10">
    <property type="entry name" value="Bira Bifunctional Protein, Domain 2"/>
    <property type="match status" value="1"/>
</dbReference>
<gene>
    <name evidence="15" type="primary">pheT</name>
    <name evidence="20" type="ORF">ELE36_05840</name>
</gene>
<keyword evidence="5 16" id="KW-0820">tRNA-binding</keyword>
<comment type="subcellular location">
    <subcellularLocation>
        <location evidence="1 15">Cytoplasm</location>
    </subcellularLocation>
</comment>
<dbReference type="SUPFAM" id="SSF50249">
    <property type="entry name" value="Nucleic acid-binding proteins"/>
    <property type="match status" value="1"/>
</dbReference>
<dbReference type="SMART" id="SM00874">
    <property type="entry name" value="B5"/>
    <property type="match status" value="1"/>
</dbReference>
<dbReference type="Pfam" id="PF17759">
    <property type="entry name" value="tRNA_synthFbeta"/>
    <property type="match status" value="1"/>
</dbReference>
<dbReference type="Gene3D" id="3.30.70.380">
    <property type="entry name" value="Ferrodoxin-fold anticodon-binding domain"/>
    <property type="match status" value="1"/>
</dbReference>
<dbReference type="InterPro" id="IPR009061">
    <property type="entry name" value="DNA-bd_dom_put_sf"/>
</dbReference>
<dbReference type="GO" id="GO:0004826">
    <property type="term" value="F:phenylalanine-tRNA ligase activity"/>
    <property type="evidence" value="ECO:0007669"/>
    <property type="project" value="UniProtKB-UniRule"/>
</dbReference>
<dbReference type="Gene3D" id="3.30.56.10">
    <property type="match status" value="2"/>
</dbReference>
<comment type="catalytic activity">
    <reaction evidence="14 15">
        <text>tRNA(Phe) + L-phenylalanine + ATP = L-phenylalanyl-tRNA(Phe) + AMP + diphosphate + H(+)</text>
        <dbReference type="Rhea" id="RHEA:19413"/>
        <dbReference type="Rhea" id="RHEA-COMP:9668"/>
        <dbReference type="Rhea" id="RHEA-COMP:9699"/>
        <dbReference type="ChEBI" id="CHEBI:15378"/>
        <dbReference type="ChEBI" id="CHEBI:30616"/>
        <dbReference type="ChEBI" id="CHEBI:33019"/>
        <dbReference type="ChEBI" id="CHEBI:58095"/>
        <dbReference type="ChEBI" id="CHEBI:78442"/>
        <dbReference type="ChEBI" id="CHEBI:78531"/>
        <dbReference type="ChEBI" id="CHEBI:456215"/>
        <dbReference type="EC" id="6.1.1.20"/>
    </reaction>
</comment>
<dbReference type="InterPro" id="IPR036690">
    <property type="entry name" value="Fdx_antiC-bd_sf"/>
</dbReference>
<keyword evidence="13 15" id="KW-0030">Aminoacyl-tRNA synthetase</keyword>
<evidence type="ECO:0000256" key="12">
    <source>
        <dbReference type="ARBA" id="ARBA00022917"/>
    </source>
</evidence>
<organism evidence="20 21">
    <name type="scientific">Pseudolysobacter antarcticus</name>
    <dbReference type="NCBI Taxonomy" id="2511995"/>
    <lineage>
        <taxon>Bacteria</taxon>
        <taxon>Pseudomonadati</taxon>
        <taxon>Pseudomonadota</taxon>
        <taxon>Gammaproteobacteria</taxon>
        <taxon>Lysobacterales</taxon>
        <taxon>Rhodanobacteraceae</taxon>
        <taxon>Pseudolysobacter</taxon>
    </lineage>
</organism>
<dbReference type="SMART" id="SM00873">
    <property type="entry name" value="B3_4"/>
    <property type="match status" value="1"/>
</dbReference>
<dbReference type="GO" id="GO:0009328">
    <property type="term" value="C:phenylalanine-tRNA ligase complex"/>
    <property type="evidence" value="ECO:0007669"/>
    <property type="project" value="TreeGrafter"/>
</dbReference>
<dbReference type="Pfam" id="PF03147">
    <property type="entry name" value="FDX-ACB"/>
    <property type="match status" value="1"/>
</dbReference>
<dbReference type="PROSITE" id="PS51483">
    <property type="entry name" value="B5"/>
    <property type="match status" value="1"/>
</dbReference>
<dbReference type="PROSITE" id="PS50886">
    <property type="entry name" value="TRBD"/>
    <property type="match status" value="1"/>
</dbReference>
<protein>
    <recommendedName>
        <fullName evidence="15">Phenylalanine--tRNA ligase beta subunit</fullName>
        <ecNumber evidence="15">6.1.1.20</ecNumber>
    </recommendedName>
    <alternativeName>
        <fullName evidence="15">Phenylalanyl-tRNA synthetase beta subunit</fullName>
        <shortName evidence="15">PheRS</shortName>
    </alternativeName>
</protein>
<accession>A0A411HHG6</accession>
<dbReference type="GO" id="GO:0006432">
    <property type="term" value="P:phenylalanyl-tRNA aminoacylation"/>
    <property type="evidence" value="ECO:0007669"/>
    <property type="project" value="UniProtKB-UniRule"/>
</dbReference>
<evidence type="ECO:0000256" key="8">
    <source>
        <dbReference type="ARBA" id="ARBA00022741"/>
    </source>
</evidence>
<dbReference type="SMART" id="SM00896">
    <property type="entry name" value="FDX-ACB"/>
    <property type="match status" value="1"/>
</dbReference>
<keyword evidence="9 15" id="KW-0067">ATP-binding</keyword>
<dbReference type="SUPFAM" id="SSF54991">
    <property type="entry name" value="Anticodon-binding domain of PheRS"/>
    <property type="match status" value="1"/>
</dbReference>
<dbReference type="GO" id="GO:0005524">
    <property type="term" value="F:ATP binding"/>
    <property type="evidence" value="ECO:0007669"/>
    <property type="project" value="UniProtKB-UniRule"/>
</dbReference>
<dbReference type="PANTHER" id="PTHR10947:SF0">
    <property type="entry name" value="PHENYLALANINE--TRNA LIGASE BETA SUBUNIT"/>
    <property type="match status" value="1"/>
</dbReference>
<dbReference type="FunFam" id="3.30.70.380:FF:000001">
    <property type="entry name" value="Phenylalanine--tRNA ligase beta subunit"/>
    <property type="match status" value="1"/>
</dbReference>
<proteinExistence type="inferred from homology"/>
<dbReference type="InterPro" id="IPR033714">
    <property type="entry name" value="tRNA_bind_bactPheRS"/>
</dbReference>
<comment type="cofactor">
    <cofactor evidence="15">
        <name>Mg(2+)</name>
        <dbReference type="ChEBI" id="CHEBI:18420"/>
    </cofactor>
    <text evidence="15">Binds 2 magnesium ions per tetramer.</text>
</comment>
<evidence type="ECO:0000256" key="2">
    <source>
        <dbReference type="ARBA" id="ARBA00008653"/>
    </source>
</evidence>
<dbReference type="InterPro" id="IPR005147">
    <property type="entry name" value="tRNA_synthase_B5-dom"/>
</dbReference>
<keyword evidence="4 15" id="KW-0963">Cytoplasm</keyword>
<feature type="binding site" evidence="15">
    <location>
        <position position="454"/>
    </location>
    <ligand>
        <name>Mg(2+)</name>
        <dbReference type="ChEBI" id="CHEBI:18420"/>
        <note>shared with alpha subunit</note>
    </ligand>
</feature>
<dbReference type="NCBIfam" id="NF045760">
    <property type="entry name" value="YtpR"/>
    <property type="match status" value="1"/>
</dbReference>
<dbReference type="Gene3D" id="3.50.40.10">
    <property type="entry name" value="Phenylalanyl-trna Synthetase, Chain B, domain 3"/>
    <property type="match status" value="1"/>
</dbReference>
<dbReference type="Proteomes" id="UP000291562">
    <property type="component" value="Chromosome"/>
</dbReference>
<dbReference type="FunFam" id="3.30.56.10:FF:000002">
    <property type="entry name" value="Phenylalanine--tRNA ligase beta subunit"/>
    <property type="match status" value="1"/>
</dbReference>
<comment type="similarity">
    <text evidence="2 15">Belongs to the phenylalanyl-tRNA synthetase beta subunit family. Type 1 subfamily.</text>
</comment>
<dbReference type="RefSeq" id="WP_129832180.1">
    <property type="nucleotide sequence ID" value="NZ_CP035704.1"/>
</dbReference>
<dbReference type="NCBIfam" id="TIGR00472">
    <property type="entry name" value="pheT_bact"/>
    <property type="match status" value="1"/>
</dbReference>
<dbReference type="KEGG" id="xbc:ELE36_05840"/>
<dbReference type="HAMAP" id="MF_00283">
    <property type="entry name" value="Phe_tRNA_synth_beta1"/>
    <property type="match status" value="1"/>
</dbReference>
<evidence type="ECO:0000256" key="4">
    <source>
        <dbReference type="ARBA" id="ARBA00022490"/>
    </source>
</evidence>
<dbReference type="GO" id="GO:0000287">
    <property type="term" value="F:magnesium ion binding"/>
    <property type="evidence" value="ECO:0007669"/>
    <property type="project" value="UniProtKB-UniRule"/>
</dbReference>
<dbReference type="InterPro" id="IPR005146">
    <property type="entry name" value="B3/B4_tRNA-bd"/>
</dbReference>
<keyword evidence="21" id="KW-1185">Reference proteome</keyword>
<sequence>MKFSENWLREWVNPPADRASLLHRLTMAGLEVESLQILGENLNGVVVGEIISAEKHPNADKLQVCKVSIGTADFLQIVCGAPNARIGLKAPLAMINATLPNGLTIKAAALRGVDSQGMLCSAKELLLSEESNGLFELPNDAIVGQALADYLGLPDATVEIKLTANRPDCLGLRGLAQDVAALYGVPLQESGIAAVAAQIQTVREVRLHAAADCPRYLGRVIEGIDMHAPTPLWMSERLRRSGLRAINAVVDVTNYVMLELGQPMHAFDNATLQGAIIVRRAQDGEILKLLDGSEAKLDEGFLLIADGQKALAIAGIMGGYDSRVSDSTQNIFLESAHFAPPVIMGRARKLGMHTDASHRFERGVDPELPRLAIERATALLTAIAGGKPGPVIEAVIAEHLPQRPPVLLRRARLARVLGMQVEDAEVGAILRGLDMQVETLADGWSATPPSRRFDIEREEDLIEEIARVHGYEKVPVNLPSGQLRLGLAPEVQLAPQRARERLTAHGYLEAINYSFVAAAWLERWGLDAGAATLANPLSVDLAVMRTSLLPGLVAALQHNRRRQQERVRLFELGRVYHAGEVGSQESLRVAAVACGSSTPESWAGASRAIDFHDLKSDLQSVLTLSLDEAAIEWRAADLPYLHPGRSAELWLDGKSIGVIGNLHPRLSKALDLDAEVYIFEIDYALFADGTLPLAQELPRYPSIRRDIAMIVPDNVSYAQVRNCVQNALGDVLKRCFLFDLYSGANLGDGVKSLGLGLILQDATRTLVDQDADHCVAQAVRALEQHFSAKLRG</sequence>
<feature type="binding site" evidence="15">
    <location>
        <position position="460"/>
    </location>
    <ligand>
        <name>Mg(2+)</name>
        <dbReference type="ChEBI" id="CHEBI:18420"/>
        <note>shared with alpha subunit</note>
    </ligand>
</feature>
<feature type="domain" description="TRNA-binding" evidence="17">
    <location>
        <begin position="39"/>
        <end position="148"/>
    </location>
</feature>